<evidence type="ECO:0000313" key="11">
    <source>
        <dbReference type="EMBL" id="ROW00886.1"/>
    </source>
</evidence>
<dbReference type="GO" id="GO:0000262">
    <property type="term" value="C:mitochondrial chromosome"/>
    <property type="evidence" value="ECO:0007669"/>
    <property type="project" value="InterPro"/>
</dbReference>
<dbReference type="PANTHER" id="PTHR31404:SF0">
    <property type="entry name" value="MITOCHONDRIAL GENOME MAINTENANCE PROTEIN MGM101"/>
    <property type="match status" value="1"/>
</dbReference>
<feature type="compositionally biased region" description="Low complexity" evidence="10">
    <location>
        <begin position="34"/>
        <end position="69"/>
    </location>
</feature>
<keyword evidence="7" id="KW-0496">Mitochondrion</keyword>
<evidence type="ECO:0000256" key="1">
    <source>
        <dbReference type="ARBA" id="ARBA00004436"/>
    </source>
</evidence>
<evidence type="ECO:0000256" key="6">
    <source>
        <dbReference type="ARBA" id="ARBA00023125"/>
    </source>
</evidence>
<reference evidence="11 12" key="1">
    <citation type="submission" date="2015-09" db="EMBL/GenBank/DDBJ databases">
        <title>Host preference determinants of Valsa canker pathogens revealed by comparative genomics.</title>
        <authorList>
            <person name="Yin Z."/>
            <person name="Huang L."/>
        </authorList>
    </citation>
    <scope>NUCLEOTIDE SEQUENCE [LARGE SCALE GENOMIC DNA]</scope>
    <source>
        <strain evidence="11 12">SXYLt</strain>
    </source>
</reference>
<keyword evidence="8" id="KW-0234">DNA repair</keyword>
<dbReference type="InterPro" id="IPR009446">
    <property type="entry name" value="Mgm101"/>
</dbReference>
<keyword evidence="12" id="KW-1185">Reference proteome</keyword>
<proteinExistence type="inferred from homology"/>
<dbReference type="AlphaFoldDB" id="A0A423WBZ7"/>
<dbReference type="OrthoDB" id="17164at2759"/>
<dbReference type="GO" id="GO:0003697">
    <property type="term" value="F:single-stranded DNA binding"/>
    <property type="evidence" value="ECO:0007669"/>
    <property type="project" value="InterPro"/>
</dbReference>
<evidence type="ECO:0000256" key="7">
    <source>
        <dbReference type="ARBA" id="ARBA00023128"/>
    </source>
</evidence>
<name>A0A423WBZ7_9PEZI</name>
<dbReference type="PANTHER" id="PTHR31404">
    <property type="entry name" value="MITOCHONDRIAL GENOME MAINTENANCE PROTEIN MGM101"/>
    <property type="match status" value="1"/>
</dbReference>
<gene>
    <name evidence="11" type="ORF">VPNG_08283</name>
</gene>
<comment type="similarity">
    <text evidence="2">Belongs to the MGM101 family.</text>
</comment>
<evidence type="ECO:0000256" key="9">
    <source>
        <dbReference type="ARBA" id="ARBA00023271"/>
    </source>
</evidence>
<dbReference type="GO" id="GO:0000725">
    <property type="term" value="P:recombinational repair"/>
    <property type="evidence" value="ECO:0007669"/>
    <property type="project" value="TreeGrafter"/>
</dbReference>
<evidence type="ECO:0000256" key="8">
    <source>
        <dbReference type="ARBA" id="ARBA00023204"/>
    </source>
</evidence>
<dbReference type="Proteomes" id="UP000285146">
    <property type="component" value="Unassembled WGS sequence"/>
</dbReference>
<comment type="caution">
    <text evidence="11">The sequence shown here is derived from an EMBL/GenBank/DDBJ whole genome shotgun (WGS) entry which is preliminary data.</text>
</comment>
<sequence>MTRIIASALRPLRGSLGLNGSRVFRLGSVESAQPTRTATTYASSSAAKPASPSQSSYTRAATSTTSSNSKPAQANTKNSNTPFAESQTNPVPSAPYSRPQELGTIPEAPPAAAFSPSSADNGIDWSSSFHGLSTVPFDADVAAVLMKPVPFEDVEIKPDGIIYLPEIKYRRILNQAFGPGGWGMAPRGELTVGERVVTREYALLVHGRFIAQARGECQYFADDGIATAGEGCKSNALMRCCKDLGIASELWDPRYIRDFKKKYAQEIWVEHVVTKKKRQTWVRRGDEPSYPFKKC</sequence>
<dbReference type="EMBL" id="LKEB01000055">
    <property type="protein sequence ID" value="ROW00886.1"/>
    <property type="molecule type" value="Genomic_DNA"/>
</dbReference>
<evidence type="ECO:0000256" key="5">
    <source>
        <dbReference type="ARBA" id="ARBA00022946"/>
    </source>
</evidence>
<evidence type="ECO:0000256" key="10">
    <source>
        <dbReference type="SAM" id="MobiDB-lite"/>
    </source>
</evidence>
<keyword evidence="9" id="KW-1135">Mitochondrion nucleoid</keyword>
<keyword evidence="5" id="KW-0809">Transit peptide</keyword>
<comment type="subcellular location">
    <subcellularLocation>
        <location evidence="1">Mitochondrion matrix</location>
        <location evidence="1">Mitochondrion nucleoid</location>
    </subcellularLocation>
</comment>
<organism evidence="11 12">
    <name type="scientific">Cytospora leucostoma</name>
    <dbReference type="NCBI Taxonomy" id="1230097"/>
    <lineage>
        <taxon>Eukaryota</taxon>
        <taxon>Fungi</taxon>
        <taxon>Dikarya</taxon>
        <taxon>Ascomycota</taxon>
        <taxon>Pezizomycotina</taxon>
        <taxon>Sordariomycetes</taxon>
        <taxon>Sordariomycetidae</taxon>
        <taxon>Diaporthales</taxon>
        <taxon>Cytosporaceae</taxon>
        <taxon>Cytospora</taxon>
    </lineage>
</organism>
<dbReference type="STRING" id="1230097.A0A423WBZ7"/>
<dbReference type="FunCoup" id="A0A423WBZ7">
    <property type="interactions" value="243"/>
</dbReference>
<keyword evidence="4" id="KW-0227">DNA damage</keyword>
<keyword evidence="6" id="KW-0238">DNA-binding</keyword>
<dbReference type="GO" id="GO:0036297">
    <property type="term" value="P:interstrand cross-link repair"/>
    <property type="evidence" value="ECO:0007669"/>
    <property type="project" value="TreeGrafter"/>
</dbReference>
<evidence type="ECO:0000256" key="2">
    <source>
        <dbReference type="ARBA" id="ARBA00007053"/>
    </source>
</evidence>
<protein>
    <recommendedName>
        <fullName evidence="3">Mitochondrial genome maintenance protein MGM101</fullName>
    </recommendedName>
</protein>
<dbReference type="Pfam" id="PF06420">
    <property type="entry name" value="Mgm101p"/>
    <property type="match status" value="1"/>
</dbReference>
<evidence type="ECO:0000313" key="12">
    <source>
        <dbReference type="Proteomes" id="UP000285146"/>
    </source>
</evidence>
<feature type="region of interest" description="Disordered" evidence="10">
    <location>
        <begin position="33"/>
        <end position="117"/>
    </location>
</feature>
<accession>A0A423WBZ7</accession>
<evidence type="ECO:0000256" key="4">
    <source>
        <dbReference type="ARBA" id="ARBA00022763"/>
    </source>
</evidence>
<evidence type="ECO:0000256" key="3">
    <source>
        <dbReference type="ARBA" id="ARBA00013628"/>
    </source>
</evidence>
<feature type="compositionally biased region" description="Polar residues" evidence="10">
    <location>
        <begin position="70"/>
        <end position="91"/>
    </location>
</feature>
<dbReference type="InParanoid" id="A0A423WBZ7"/>